<feature type="transmembrane region" description="Helical" evidence="7">
    <location>
        <begin position="215"/>
        <end position="235"/>
    </location>
</feature>
<reference evidence="8" key="1">
    <citation type="submission" date="2022-12" db="EMBL/GenBank/DDBJ databases">
        <authorList>
            <person name="Brejova B."/>
        </authorList>
    </citation>
    <scope>NUCLEOTIDE SEQUENCE</scope>
</reference>
<evidence type="ECO:0000256" key="3">
    <source>
        <dbReference type="ARBA" id="ARBA00022692"/>
    </source>
</evidence>
<proteinExistence type="predicted"/>
<dbReference type="InterPro" id="IPR036259">
    <property type="entry name" value="MFS_trans_sf"/>
</dbReference>
<dbReference type="InterPro" id="IPR011701">
    <property type="entry name" value="MFS"/>
</dbReference>
<evidence type="ECO:0000313" key="8">
    <source>
        <dbReference type="EMBL" id="CAI5755710.1"/>
    </source>
</evidence>
<dbReference type="FunFam" id="1.20.1250.20:FF:000013">
    <property type="entry name" value="MFS general substrate transporter"/>
    <property type="match status" value="1"/>
</dbReference>
<evidence type="ECO:0000256" key="5">
    <source>
        <dbReference type="ARBA" id="ARBA00023136"/>
    </source>
</evidence>
<comment type="subcellular location">
    <subcellularLocation>
        <location evidence="1">Membrane</location>
        <topology evidence="1">Multi-pass membrane protein</topology>
    </subcellularLocation>
</comment>
<gene>
    <name evidence="8" type="ORF">CANVERA_P0226</name>
</gene>
<feature type="transmembrane region" description="Helical" evidence="7">
    <location>
        <begin position="184"/>
        <end position="203"/>
    </location>
</feature>
<comment type="caution">
    <text evidence="8">The sequence shown here is derived from an EMBL/GenBank/DDBJ whole genome shotgun (WGS) entry which is preliminary data.</text>
</comment>
<evidence type="ECO:0008006" key="10">
    <source>
        <dbReference type="Google" id="ProtNLM"/>
    </source>
</evidence>
<sequence length="499" mass="55260">MSKDTISQLEKAEISHIDNEDKSLHDLKQSDSESNAEDEYANLPESLQGLTPEELQKLDKKVTRKIDLRLMPMLIYIYILNYLDRNNIASARLGGLEEDLGLTGSQYQTCISILFVGYILFQVPSNMLLNKFGRPSIYISVAMTIWGALSTITGAVQNFGGLLTIRILLGVAESKSLASRNSILYAGSLVSSAFSGLIAAGILKVPGLGGQSWRWLFIIEGGLTVASVPFAYFVLPDNPSNTKFLSQQEKDIIMWKMSKDVGVKDSDQVNEESDWQGFLNAVKDIKVWILCGMHSWLVAACGVTNFFPTVVETLNFNRTITLVLTAPPYLLAVVITFLWAKHADRSGERMLHVIIPLVLALVSFIIAACTLNIGARYFSMCLMIPSLYSAFVVILTWISNTISRPPAKRAISLAIVNCLSNSASIWNAYLYPSSDGPRYMIAFICNCAFIALSIAFAIGLNLRLRVLNKKIDNGTMNWEKEFGKGFDASKINADFKFLH</sequence>
<accession>A0A9W4TRW3</accession>
<keyword evidence="3 7" id="KW-0812">Transmembrane</keyword>
<evidence type="ECO:0000256" key="7">
    <source>
        <dbReference type="SAM" id="Phobius"/>
    </source>
</evidence>
<dbReference type="Gene3D" id="1.20.1250.20">
    <property type="entry name" value="MFS general substrate transporter like domains"/>
    <property type="match status" value="2"/>
</dbReference>
<evidence type="ECO:0000256" key="1">
    <source>
        <dbReference type="ARBA" id="ARBA00004141"/>
    </source>
</evidence>
<keyword evidence="9" id="KW-1185">Reference proteome</keyword>
<feature type="transmembrane region" description="Helical" evidence="7">
    <location>
        <begin position="410"/>
        <end position="429"/>
    </location>
</feature>
<dbReference type="OrthoDB" id="2985014at2759"/>
<evidence type="ECO:0000256" key="2">
    <source>
        <dbReference type="ARBA" id="ARBA00022448"/>
    </source>
</evidence>
<keyword evidence="4 7" id="KW-1133">Transmembrane helix</keyword>
<feature type="transmembrane region" description="Helical" evidence="7">
    <location>
        <begin position="351"/>
        <end position="371"/>
    </location>
</feature>
<dbReference type="SUPFAM" id="SSF103473">
    <property type="entry name" value="MFS general substrate transporter"/>
    <property type="match status" value="1"/>
</dbReference>
<feature type="transmembrane region" description="Helical" evidence="7">
    <location>
        <begin position="319"/>
        <end position="339"/>
    </location>
</feature>
<feature type="transmembrane region" description="Helical" evidence="7">
    <location>
        <begin position="441"/>
        <end position="462"/>
    </location>
</feature>
<feature type="transmembrane region" description="Helical" evidence="7">
    <location>
        <begin position="377"/>
        <end position="398"/>
    </location>
</feature>
<dbReference type="AlphaFoldDB" id="A0A9W4TRW3"/>
<dbReference type="PANTHER" id="PTHR43791">
    <property type="entry name" value="PERMEASE-RELATED"/>
    <property type="match status" value="1"/>
</dbReference>
<protein>
    <recommendedName>
        <fullName evidence="10">Major facilitator superfamily (MFS) profile domain-containing protein</fullName>
    </recommendedName>
</protein>
<dbReference type="PANTHER" id="PTHR43791:SF92">
    <property type="entry name" value="AGL026WP"/>
    <property type="match status" value="1"/>
</dbReference>
<dbReference type="Pfam" id="PF07690">
    <property type="entry name" value="MFS_1"/>
    <property type="match status" value="1"/>
</dbReference>
<feature type="region of interest" description="Disordered" evidence="6">
    <location>
        <begin position="18"/>
        <end position="45"/>
    </location>
</feature>
<keyword evidence="2" id="KW-0813">Transport</keyword>
<evidence type="ECO:0000256" key="6">
    <source>
        <dbReference type="SAM" id="MobiDB-lite"/>
    </source>
</evidence>
<organism evidence="8 9">
    <name type="scientific">Candida verbasci</name>
    <dbReference type="NCBI Taxonomy" id="1227364"/>
    <lineage>
        <taxon>Eukaryota</taxon>
        <taxon>Fungi</taxon>
        <taxon>Dikarya</taxon>
        <taxon>Ascomycota</taxon>
        <taxon>Saccharomycotina</taxon>
        <taxon>Pichiomycetes</taxon>
        <taxon>Debaryomycetaceae</taxon>
        <taxon>Candida/Lodderomyces clade</taxon>
        <taxon>Candida</taxon>
    </lineage>
</organism>
<feature type="transmembrane region" description="Helical" evidence="7">
    <location>
        <begin position="287"/>
        <end position="307"/>
    </location>
</feature>
<dbReference type="GO" id="GO:0022857">
    <property type="term" value="F:transmembrane transporter activity"/>
    <property type="evidence" value="ECO:0007669"/>
    <property type="project" value="InterPro"/>
</dbReference>
<feature type="compositionally biased region" description="Basic and acidic residues" evidence="6">
    <location>
        <begin position="18"/>
        <end position="31"/>
    </location>
</feature>
<name>A0A9W4TRW3_9ASCO</name>
<dbReference type="EMBL" id="CANTUO010000001">
    <property type="protein sequence ID" value="CAI5755710.1"/>
    <property type="molecule type" value="Genomic_DNA"/>
</dbReference>
<dbReference type="FunFam" id="1.20.1250.20:FF:000057">
    <property type="entry name" value="MFS general substrate transporter"/>
    <property type="match status" value="1"/>
</dbReference>
<dbReference type="Proteomes" id="UP001152885">
    <property type="component" value="Unassembled WGS sequence"/>
</dbReference>
<keyword evidence="5 7" id="KW-0472">Membrane</keyword>
<evidence type="ECO:0000256" key="4">
    <source>
        <dbReference type="ARBA" id="ARBA00022989"/>
    </source>
</evidence>
<evidence type="ECO:0000313" key="9">
    <source>
        <dbReference type="Proteomes" id="UP001152885"/>
    </source>
</evidence>
<dbReference type="GO" id="GO:0016020">
    <property type="term" value="C:membrane"/>
    <property type="evidence" value="ECO:0007669"/>
    <property type="project" value="UniProtKB-SubCell"/>
</dbReference>